<dbReference type="RefSeq" id="XP_040689031.1">
    <property type="nucleotide sequence ID" value="XM_040839356.1"/>
</dbReference>
<evidence type="ECO:0000313" key="3">
    <source>
        <dbReference type="Proteomes" id="UP000184383"/>
    </source>
</evidence>
<dbReference type="AlphaFoldDB" id="A0A1L9RKB2"/>
<keyword evidence="3" id="KW-1185">Reference proteome</keyword>
<dbReference type="VEuPathDB" id="FungiDB:ASPWEDRAFT_73654"/>
<dbReference type="PANTHER" id="PTHR35204:SF1">
    <property type="entry name" value="ENTEROTOXIN"/>
    <property type="match status" value="1"/>
</dbReference>
<reference evidence="3" key="1">
    <citation type="journal article" date="2017" name="Genome Biol.">
        <title>Comparative genomics reveals high biological diversity and specific adaptations in the industrially and medically important fungal genus Aspergillus.</title>
        <authorList>
            <person name="de Vries R.P."/>
            <person name="Riley R."/>
            <person name="Wiebenga A."/>
            <person name="Aguilar-Osorio G."/>
            <person name="Amillis S."/>
            <person name="Uchima C.A."/>
            <person name="Anderluh G."/>
            <person name="Asadollahi M."/>
            <person name="Askin M."/>
            <person name="Barry K."/>
            <person name="Battaglia E."/>
            <person name="Bayram O."/>
            <person name="Benocci T."/>
            <person name="Braus-Stromeyer S.A."/>
            <person name="Caldana C."/>
            <person name="Canovas D."/>
            <person name="Cerqueira G.C."/>
            <person name="Chen F."/>
            <person name="Chen W."/>
            <person name="Choi C."/>
            <person name="Clum A."/>
            <person name="Dos Santos R.A."/>
            <person name="Damasio A.R."/>
            <person name="Diallinas G."/>
            <person name="Emri T."/>
            <person name="Fekete E."/>
            <person name="Flipphi M."/>
            <person name="Freyberg S."/>
            <person name="Gallo A."/>
            <person name="Gournas C."/>
            <person name="Habgood R."/>
            <person name="Hainaut M."/>
            <person name="Harispe M.L."/>
            <person name="Henrissat B."/>
            <person name="Hilden K.S."/>
            <person name="Hope R."/>
            <person name="Hossain A."/>
            <person name="Karabika E."/>
            <person name="Karaffa L."/>
            <person name="Karanyi Z."/>
            <person name="Krasevec N."/>
            <person name="Kuo A."/>
            <person name="Kusch H."/>
            <person name="LaButti K."/>
            <person name="Lagendijk E.L."/>
            <person name="Lapidus A."/>
            <person name="Levasseur A."/>
            <person name="Lindquist E."/>
            <person name="Lipzen A."/>
            <person name="Logrieco A.F."/>
            <person name="MacCabe A."/>
            <person name="Maekelae M.R."/>
            <person name="Malavazi I."/>
            <person name="Melin P."/>
            <person name="Meyer V."/>
            <person name="Mielnichuk N."/>
            <person name="Miskei M."/>
            <person name="Molnar A.P."/>
            <person name="Mule G."/>
            <person name="Ngan C.Y."/>
            <person name="Orejas M."/>
            <person name="Orosz E."/>
            <person name="Ouedraogo J.P."/>
            <person name="Overkamp K.M."/>
            <person name="Park H.-S."/>
            <person name="Perrone G."/>
            <person name="Piumi F."/>
            <person name="Punt P.J."/>
            <person name="Ram A.F."/>
            <person name="Ramon A."/>
            <person name="Rauscher S."/>
            <person name="Record E."/>
            <person name="Riano-Pachon D.M."/>
            <person name="Robert V."/>
            <person name="Roehrig J."/>
            <person name="Ruller R."/>
            <person name="Salamov A."/>
            <person name="Salih N.S."/>
            <person name="Samson R.A."/>
            <person name="Sandor E."/>
            <person name="Sanguinetti M."/>
            <person name="Schuetze T."/>
            <person name="Sepcic K."/>
            <person name="Shelest E."/>
            <person name="Sherlock G."/>
            <person name="Sophianopoulou V."/>
            <person name="Squina F.M."/>
            <person name="Sun H."/>
            <person name="Susca A."/>
            <person name="Todd R.B."/>
            <person name="Tsang A."/>
            <person name="Unkles S.E."/>
            <person name="van de Wiele N."/>
            <person name="van Rossen-Uffink D."/>
            <person name="Oliveira J.V."/>
            <person name="Vesth T.C."/>
            <person name="Visser J."/>
            <person name="Yu J.-H."/>
            <person name="Zhou M."/>
            <person name="Andersen M.R."/>
            <person name="Archer D.B."/>
            <person name="Baker S.E."/>
            <person name="Benoit I."/>
            <person name="Brakhage A.A."/>
            <person name="Braus G.H."/>
            <person name="Fischer R."/>
            <person name="Frisvad J.C."/>
            <person name="Goldman G.H."/>
            <person name="Houbraken J."/>
            <person name="Oakley B."/>
            <person name="Pocsi I."/>
            <person name="Scazzocchio C."/>
            <person name="Seiboth B."/>
            <person name="vanKuyk P.A."/>
            <person name="Wortman J."/>
            <person name="Dyer P.S."/>
            <person name="Grigoriev I.V."/>
        </authorList>
    </citation>
    <scope>NUCLEOTIDE SEQUENCE [LARGE SCALE GENOMIC DNA]</scope>
    <source>
        <strain evidence="3">DTO 134E9</strain>
    </source>
</reference>
<feature type="non-terminal residue" evidence="2">
    <location>
        <position position="1"/>
    </location>
</feature>
<dbReference type="Proteomes" id="UP000184383">
    <property type="component" value="Unassembled WGS sequence"/>
</dbReference>
<sequence length="409" mass="46132">PNANHIFNAIHSSMRHCGSSVYPNGMSFYLATVPRGMHFYHGTGTAEPITGLEWLAFEPTHAIGFAHRAERPPSHHHKREQQVLSNEDPPEHGYLHTYSTAKDLRLLYLDGMSGIKGSGGTMDAQDRILFNDSIDGELVSRYKKIGGPVDDQQRAIFGCQMAKTDWGGRVDGFIRTEAGFEIILCNFERDLEVVRIARTKPQTDVQVFGRKSQPPGGDRHMFLSPFDDLAAQRARVDFDHLVTAYTYHLDLFAGGSELPRLSHVPTHQLDSIKRDIHDLIMTREPSLNPFDWQAIADRIVVRYSDKLQALYRTSLSLETLRGQVETILEPFIDYDNIDGEEIVQRCRDEFIPRYGTPTGTLAGDVVHYVSGRICSTLTSVLLQDVDLNRAVENLRDLVSYLAWTTWSGC</sequence>
<feature type="non-terminal residue" evidence="2">
    <location>
        <position position="409"/>
    </location>
</feature>
<organism evidence="2 3">
    <name type="scientific">Aspergillus wentii DTO 134E9</name>
    <dbReference type="NCBI Taxonomy" id="1073089"/>
    <lineage>
        <taxon>Eukaryota</taxon>
        <taxon>Fungi</taxon>
        <taxon>Dikarya</taxon>
        <taxon>Ascomycota</taxon>
        <taxon>Pezizomycotina</taxon>
        <taxon>Eurotiomycetes</taxon>
        <taxon>Eurotiomycetidae</taxon>
        <taxon>Eurotiales</taxon>
        <taxon>Aspergillaceae</taxon>
        <taxon>Aspergillus</taxon>
        <taxon>Aspergillus subgen. Cremei</taxon>
    </lineage>
</organism>
<dbReference type="STRING" id="1073089.A0A1L9RKB2"/>
<feature type="region of interest" description="Disordered" evidence="1">
    <location>
        <begin position="69"/>
        <end position="92"/>
    </location>
</feature>
<accession>A0A1L9RKB2</accession>
<dbReference type="EMBL" id="KV878212">
    <property type="protein sequence ID" value="OJJ35355.1"/>
    <property type="molecule type" value="Genomic_DNA"/>
</dbReference>
<dbReference type="InterPro" id="IPR038921">
    <property type="entry name" value="YOR389W-like"/>
</dbReference>
<gene>
    <name evidence="2" type="ORF">ASPWEDRAFT_73654</name>
</gene>
<name>A0A1L9RKB2_ASPWE</name>
<dbReference type="PANTHER" id="PTHR35204">
    <property type="entry name" value="YALI0A21131P"/>
    <property type="match status" value="1"/>
</dbReference>
<proteinExistence type="predicted"/>
<evidence type="ECO:0000256" key="1">
    <source>
        <dbReference type="SAM" id="MobiDB-lite"/>
    </source>
</evidence>
<evidence type="ECO:0000313" key="2">
    <source>
        <dbReference type="EMBL" id="OJJ35355.1"/>
    </source>
</evidence>
<dbReference type="GeneID" id="63755204"/>
<dbReference type="OrthoDB" id="10261782at2759"/>
<protein>
    <submittedName>
        <fullName evidence="2">Uncharacterized protein</fullName>
    </submittedName>
</protein>